<reference evidence="1 2" key="1">
    <citation type="submission" date="2018-03" db="EMBL/GenBank/DDBJ databases">
        <title>Whole genome sequencing of Histamine producing bacteria.</title>
        <authorList>
            <person name="Butler K."/>
        </authorList>
    </citation>
    <scope>NUCLEOTIDE SEQUENCE [LARGE SCALE GENOMIC DNA]</scope>
    <source>
        <strain evidence="1 2">ATCC 19614</strain>
    </source>
</reference>
<comment type="caution">
    <text evidence="1">The sequence shown here is derived from an EMBL/GenBank/DDBJ whole genome shotgun (WGS) entry which is preliminary data.</text>
</comment>
<protein>
    <recommendedName>
        <fullName evidence="3">DUF4157 domain-containing protein</fullName>
    </recommendedName>
</protein>
<dbReference type="EMBL" id="PYOC01000014">
    <property type="protein sequence ID" value="PSV43183.1"/>
    <property type="molecule type" value="Genomic_DNA"/>
</dbReference>
<evidence type="ECO:0000313" key="2">
    <source>
        <dbReference type="Proteomes" id="UP000241803"/>
    </source>
</evidence>
<organism evidence="1 2">
    <name type="scientific">Photobacterium indicum</name>
    <dbReference type="NCBI Taxonomy" id="81447"/>
    <lineage>
        <taxon>Bacteria</taxon>
        <taxon>Pseudomonadati</taxon>
        <taxon>Pseudomonadota</taxon>
        <taxon>Gammaproteobacteria</taxon>
        <taxon>Vibrionales</taxon>
        <taxon>Vibrionaceae</taxon>
        <taxon>Photobacterium</taxon>
    </lineage>
</organism>
<proteinExistence type="predicted"/>
<keyword evidence="2" id="KW-1185">Reference proteome</keyword>
<evidence type="ECO:0008006" key="3">
    <source>
        <dbReference type="Google" id="ProtNLM"/>
    </source>
</evidence>
<dbReference type="Proteomes" id="UP000241803">
    <property type="component" value="Unassembled WGS sequence"/>
</dbReference>
<dbReference type="RefSeq" id="WP_107255703.1">
    <property type="nucleotide sequence ID" value="NZ_PYOC01000014.1"/>
</dbReference>
<sequence>MIDKIEQWIDTTNKQFLHKRQSCIKFSDIFQGFYSTEFLKSAYFVVVDTIPKPDFPEVRNAGLSDFLDLDVYGITYKNTYYIIPQEEENIRLHFHELVHVAQWLHLGANSFLQRYITQVQSLGYNEAPLEKIAYAFDCHFSENGSKIDVPNYIAAKITKCSKQKN</sequence>
<accession>A0A2T3L2S3</accession>
<name>A0A2T3L2S3_9GAMM</name>
<evidence type="ECO:0000313" key="1">
    <source>
        <dbReference type="EMBL" id="PSV43183.1"/>
    </source>
</evidence>
<gene>
    <name evidence="1" type="ORF">C9J47_23665</name>
</gene>
<dbReference type="AlphaFoldDB" id="A0A2T3L2S3"/>